<feature type="transmembrane region" description="Helical" evidence="8">
    <location>
        <begin position="545"/>
        <end position="570"/>
    </location>
</feature>
<dbReference type="OrthoDB" id="6493944at2759"/>
<evidence type="ECO:0000256" key="8">
    <source>
        <dbReference type="SAM" id="Phobius"/>
    </source>
</evidence>
<keyword evidence="5 8" id="KW-1133">Transmembrane helix</keyword>
<keyword evidence="6 8" id="KW-0472">Membrane</keyword>
<feature type="compositionally biased region" description="Basic and acidic residues" evidence="7">
    <location>
        <begin position="182"/>
        <end position="196"/>
    </location>
</feature>
<keyword evidence="4 8" id="KW-0812">Transmembrane</keyword>
<dbReference type="GO" id="GO:0005886">
    <property type="term" value="C:plasma membrane"/>
    <property type="evidence" value="ECO:0007669"/>
    <property type="project" value="TreeGrafter"/>
</dbReference>
<feature type="transmembrane region" description="Helical" evidence="8">
    <location>
        <begin position="464"/>
        <end position="494"/>
    </location>
</feature>
<proteinExistence type="inferred from homology"/>
<evidence type="ECO:0000313" key="9">
    <source>
        <dbReference type="EMBL" id="OWF44815.1"/>
    </source>
</evidence>
<feature type="region of interest" description="Disordered" evidence="7">
    <location>
        <begin position="169"/>
        <end position="196"/>
    </location>
</feature>
<keyword evidence="3" id="KW-0813">Transport</keyword>
<evidence type="ECO:0000313" key="10">
    <source>
        <dbReference type="Proteomes" id="UP000242188"/>
    </source>
</evidence>
<dbReference type="Pfam" id="PF00939">
    <property type="entry name" value="Na_sulph_symp"/>
    <property type="match status" value="1"/>
</dbReference>
<evidence type="ECO:0000256" key="1">
    <source>
        <dbReference type="ARBA" id="ARBA00004141"/>
    </source>
</evidence>
<feature type="transmembrane region" description="Helical" evidence="8">
    <location>
        <begin position="86"/>
        <end position="104"/>
    </location>
</feature>
<evidence type="ECO:0000256" key="4">
    <source>
        <dbReference type="ARBA" id="ARBA00022692"/>
    </source>
</evidence>
<dbReference type="CDD" id="cd01115">
    <property type="entry name" value="SLC13_permease"/>
    <property type="match status" value="1"/>
</dbReference>
<evidence type="ECO:0000256" key="3">
    <source>
        <dbReference type="ARBA" id="ARBA00022448"/>
    </source>
</evidence>
<evidence type="ECO:0000256" key="2">
    <source>
        <dbReference type="ARBA" id="ARBA00006772"/>
    </source>
</evidence>
<dbReference type="InterPro" id="IPR001898">
    <property type="entry name" value="SLC13A/DASS"/>
</dbReference>
<feature type="transmembrane region" description="Helical" evidence="8">
    <location>
        <begin position="328"/>
        <end position="349"/>
    </location>
</feature>
<accession>A0A210Q7Y2</accession>
<dbReference type="GO" id="GO:0015141">
    <property type="term" value="F:succinate transmembrane transporter activity"/>
    <property type="evidence" value="ECO:0007669"/>
    <property type="project" value="UniProtKB-ARBA"/>
</dbReference>
<dbReference type="EMBL" id="NEDP02004667">
    <property type="protein sequence ID" value="OWF44815.1"/>
    <property type="molecule type" value="Genomic_DNA"/>
</dbReference>
<evidence type="ECO:0000256" key="6">
    <source>
        <dbReference type="ARBA" id="ARBA00023136"/>
    </source>
</evidence>
<dbReference type="InterPro" id="IPR031312">
    <property type="entry name" value="Na/sul_symport_CS"/>
</dbReference>
<comment type="similarity">
    <text evidence="2">Belongs to the SLC13A/DASS transporter (TC 2.A.47) family. NADC subfamily.</text>
</comment>
<dbReference type="Proteomes" id="UP000242188">
    <property type="component" value="Unassembled WGS sequence"/>
</dbReference>
<comment type="subcellular location">
    <subcellularLocation>
        <location evidence="1">Membrane</location>
        <topology evidence="1">Multi-pass membrane protein</topology>
    </subcellularLocation>
</comment>
<feature type="transmembrane region" description="Helical" evidence="8">
    <location>
        <begin position="506"/>
        <end position="525"/>
    </location>
</feature>
<dbReference type="AlphaFoldDB" id="A0A210Q7Y2"/>
<sequence>MGKDGGTSVLRDLWALRTIFLVIIASLAPVPFLINGTVESRCAYVMILMAFLWVTETIPIPVTSLLPVFLFPVLGVVPATDVCTKYINETSMLFIGGLILAVAVEEVNLHKRIALRIILFLGTQPNMLLLGLMLPTWFLSMWISNTASTSMMLPVILAVIDQLRDMETPRTAEGQEDSFEEDNTKQRDPCQEQSSGDKIELLSDESHLDGSTMTEEQLVRIGKGLALGVAYGANIGGVATLTGTTPNLILQGQANSLYRSRKAGADSGVTFANWMGFGVPLSALLFFTAWVWLQLYSLRDMCFRRIGETNKARVKNALRNEYNKLGPLSFQEVVVVVLFFILVLLWLFRDIPGVGGWRFLFPESPVSGPYVRDSSAAIFIAVLLFLLPSKIPRILCCRPDTDDGENDQTEYRPILDWKTTVQKIPWGVVLLLGGGFALAEGSSVSGLSRWVGCQLQVFSGLEPWVMNLIICLIVTGVTEITSNTATATLLMPIMAELAINIGEHPLYLMISSAICCSFAFMLPVATPPNAIVFSTGYLRISDMAIAGLVMNVLSVAVLTLAINTWGAPLFGLDSIPDFLKDIKTNMSSCDSPANTLTESPSFTSTVAWTR</sequence>
<protein>
    <submittedName>
        <fullName evidence="9">Solute carrier family 13 member 2</fullName>
    </submittedName>
</protein>
<evidence type="ECO:0000256" key="7">
    <source>
        <dbReference type="SAM" id="MobiDB-lite"/>
    </source>
</evidence>
<keyword evidence="10" id="KW-1185">Reference proteome</keyword>
<feature type="transmembrane region" description="Helical" evidence="8">
    <location>
        <begin position="113"/>
        <end position="133"/>
    </location>
</feature>
<organism evidence="9 10">
    <name type="scientific">Mizuhopecten yessoensis</name>
    <name type="common">Japanese scallop</name>
    <name type="synonym">Patinopecten yessoensis</name>
    <dbReference type="NCBI Taxonomy" id="6573"/>
    <lineage>
        <taxon>Eukaryota</taxon>
        <taxon>Metazoa</taxon>
        <taxon>Spiralia</taxon>
        <taxon>Lophotrochozoa</taxon>
        <taxon>Mollusca</taxon>
        <taxon>Bivalvia</taxon>
        <taxon>Autobranchia</taxon>
        <taxon>Pteriomorphia</taxon>
        <taxon>Pectinida</taxon>
        <taxon>Pectinoidea</taxon>
        <taxon>Pectinidae</taxon>
        <taxon>Mizuhopecten</taxon>
    </lineage>
</organism>
<feature type="transmembrane region" description="Helical" evidence="8">
    <location>
        <begin position="271"/>
        <end position="295"/>
    </location>
</feature>
<evidence type="ECO:0000256" key="5">
    <source>
        <dbReference type="ARBA" id="ARBA00022989"/>
    </source>
</evidence>
<gene>
    <name evidence="9" type="ORF">KP79_PYT16584</name>
</gene>
<feature type="transmembrane region" description="Helical" evidence="8">
    <location>
        <begin position="225"/>
        <end position="251"/>
    </location>
</feature>
<feature type="transmembrane region" description="Helical" evidence="8">
    <location>
        <begin position="424"/>
        <end position="444"/>
    </location>
</feature>
<feature type="transmembrane region" description="Helical" evidence="8">
    <location>
        <begin position="46"/>
        <end position="74"/>
    </location>
</feature>
<feature type="transmembrane region" description="Helical" evidence="8">
    <location>
        <begin position="14"/>
        <end position="34"/>
    </location>
</feature>
<dbReference type="PROSITE" id="PS01271">
    <property type="entry name" value="NA_SULFATE"/>
    <property type="match status" value="1"/>
</dbReference>
<reference evidence="9 10" key="1">
    <citation type="journal article" date="2017" name="Nat. Ecol. Evol.">
        <title>Scallop genome provides insights into evolution of bilaterian karyotype and development.</title>
        <authorList>
            <person name="Wang S."/>
            <person name="Zhang J."/>
            <person name="Jiao W."/>
            <person name="Li J."/>
            <person name="Xun X."/>
            <person name="Sun Y."/>
            <person name="Guo X."/>
            <person name="Huan P."/>
            <person name="Dong B."/>
            <person name="Zhang L."/>
            <person name="Hu X."/>
            <person name="Sun X."/>
            <person name="Wang J."/>
            <person name="Zhao C."/>
            <person name="Wang Y."/>
            <person name="Wang D."/>
            <person name="Huang X."/>
            <person name="Wang R."/>
            <person name="Lv J."/>
            <person name="Li Y."/>
            <person name="Zhang Z."/>
            <person name="Liu B."/>
            <person name="Lu W."/>
            <person name="Hui Y."/>
            <person name="Liang J."/>
            <person name="Zhou Z."/>
            <person name="Hou R."/>
            <person name="Li X."/>
            <person name="Liu Y."/>
            <person name="Li H."/>
            <person name="Ning X."/>
            <person name="Lin Y."/>
            <person name="Zhao L."/>
            <person name="Xing Q."/>
            <person name="Dou J."/>
            <person name="Li Y."/>
            <person name="Mao J."/>
            <person name="Guo H."/>
            <person name="Dou H."/>
            <person name="Li T."/>
            <person name="Mu C."/>
            <person name="Jiang W."/>
            <person name="Fu Q."/>
            <person name="Fu X."/>
            <person name="Miao Y."/>
            <person name="Liu J."/>
            <person name="Yu Q."/>
            <person name="Li R."/>
            <person name="Liao H."/>
            <person name="Li X."/>
            <person name="Kong Y."/>
            <person name="Jiang Z."/>
            <person name="Chourrout D."/>
            <person name="Li R."/>
            <person name="Bao Z."/>
        </authorList>
    </citation>
    <scope>NUCLEOTIDE SEQUENCE [LARGE SCALE GENOMIC DNA]</scope>
    <source>
        <strain evidence="9 10">PY_sf001</strain>
    </source>
</reference>
<dbReference type="PANTHER" id="PTHR10283:SF82">
    <property type="entry name" value="SOLUTE CARRIER FAMILY 13 MEMBER 2"/>
    <property type="match status" value="1"/>
</dbReference>
<comment type="caution">
    <text evidence="9">The sequence shown here is derived from an EMBL/GenBank/DDBJ whole genome shotgun (WGS) entry which is preliminary data.</text>
</comment>
<name>A0A210Q7Y2_MIZYE</name>
<dbReference type="PANTHER" id="PTHR10283">
    <property type="entry name" value="SOLUTE CARRIER FAMILY 13 MEMBER"/>
    <property type="match status" value="1"/>
</dbReference>